<dbReference type="InterPro" id="IPR050625">
    <property type="entry name" value="ParA/MinD_ATPase"/>
</dbReference>
<organism evidence="7 8">
    <name type="scientific">Oerskovia douganii</name>
    <dbReference type="NCBI Taxonomy" id="2762210"/>
    <lineage>
        <taxon>Bacteria</taxon>
        <taxon>Bacillati</taxon>
        <taxon>Actinomycetota</taxon>
        <taxon>Actinomycetes</taxon>
        <taxon>Micrococcales</taxon>
        <taxon>Cellulomonadaceae</taxon>
        <taxon>Oerskovia</taxon>
    </lineage>
</organism>
<dbReference type="SUPFAM" id="SSF52172">
    <property type="entry name" value="CheY-like"/>
    <property type="match status" value="1"/>
</dbReference>
<dbReference type="AlphaFoldDB" id="A0A9D5U7M6"/>
<feature type="transmembrane region" description="Helical" evidence="5">
    <location>
        <begin position="432"/>
        <end position="454"/>
    </location>
</feature>
<dbReference type="Gene3D" id="3.40.50.2300">
    <property type="match status" value="1"/>
</dbReference>
<dbReference type="GO" id="GO:0009898">
    <property type="term" value="C:cytoplasmic side of plasma membrane"/>
    <property type="evidence" value="ECO:0007669"/>
    <property type="project" value="TreeGrafter"/>
</dbReference>
<dbReference type="PANTHER" id="PTHR43384">
    <property type="entry name" value="SEPTUM SITE-DETERMINING PROTEIN MIND HOMOLOG, CHLOROPLASTIC-RELATED"/>
    <property type="match status" value="1"/>
</dbReference>
<gene>
    <name evidence="7" type="ORF">H9623_01740</name>
</gene>
<dbReference type="InterPro" id="IPR001789">
    <property type="entry name" value="Sig_transdc_resp-reg_receiver"/>
</dbReference>
<keyword evidence="5" id="KW-0472">Membrane</keyword>
<dbReference type="Pfam" id="PF06564">
    <property type="entry name" value="CBP_BcsQ"/>
    <property type="match status" value="1"/>
</dbReference>
<evidence type="ECO:0000256" key="5">
    <source>
        <dbReference type="SAM" id="Phobius"/>
    </source>
</evidence>
<dbReference type="GO" id="GO:0051782">
    <property type="term" value="P:negative regulation of cell division"/>
    <property type="evidence" value="ECO:0007669"/>
    <property type="project" value="TreeGrafter"/>
</dbReference>
<dbReference type="GO" id="GO:0016887">
    <property type="term" value="F:ATP hydrolysis activity"/>
    <property type="evidence" value="ECO:0007669"/>
    <property type="project" value="TreeGrafter"/>
</dbReference>
<reference evidence="7 8" key="1">
    <citation type="submission" date="2020-08" db="EMBL/GenBank/DDBJ databases">
        <title>A Genomic Blueprint of the Chicken Gut Microbiome.</title>
        <authorList>
            <person name="Gilroy R."/>
            <person name="Ravi A."/>
            <person name="Getino M."/>
            <person name="Pursley I."/>
            <person name="Horton D.L."/>
            <person name="Alikhan N.-F."/>
            <person name="Baker D."/>
            <person name="Gharbi K."/>
            <person name="Hall N."/>
            <person name="Watson M."/>
            <person name="Adriaenssens E.M."/>
            <person name="Foster-Nyarko E."/>
            <person name="Jarju S."/>
            <person name="Secka A."/>
            <person name="Antonio M."/>
            <person name="Oren A."/>
            <person name="Chaudhuri R."/>
            <person name="La Ragione R.M."/>
            <person name="Hildebrand F."/>
            <person name="Pallen M.J."/>
        </authorList>
    </citation>
    <scope>NUCLEOTIDE SEQUENCE [LARGE SCALE GENOMIC DNA]</scope>
    <source>
        <strain evidence="7 8">Sa1BUA8</strain>
    </source>
</reference>
<proteinExistence type="predicted"/>
<dbReference type="RefSeq" id="WP_193718384.1">
    <property type="nucleotide sequence ID" value="NZ_JACSPN010000002.1"/>
</dbReference>
<feature type="region of interest" description="Disordered" evidence="4">
    <location>
        <begin position="391"/>
        <end position="420"/>
    </location>
</feature>
<comment type="caution">
    <text evidence="3">Lacks conserved residue(s) required for the propagation of feature annotation.</text>
</comment>
<dbReference type="InterPro" id="IPR017746">
    <property type="entry name" value="Cellulose_synthase_operon_BcsQ"/>
</dbReference>
<sequence length="536" mass="57179">MPGTVVIACADQSLAYELRSQLAEVGDVEVVGLAETTTELIEMVTTHEPNAVLVHDQIGPLSVHEVVRDLGVRRPATVSVVVASDPDPEVLAAAMDAGARGVLTYPLSFDAVQQRVQNALEWSRQMEAMLDATRAGGTSARGRATVVVATGSKGGVGTTALLTHLAWDLRRRTPDLKVAVVDADLEKGDLTSYLPAAYRTSIADLAKVAEDLSPRTVADAMFEHESGLHLLLPPEDVREVEFVTPTAVRQIVYLLRQQYDLVLVDAGSHVTPVQVALVEIADEVVQVVTPDLVSLRGLRRDLGWWESFGARKPDAVKVLVNRRSKGDEIQFDAVRQLSPAPVLQTTVPHLGRRLEAAVNTRSPGLVEDQGWWSALRALAGELRVDRALAQDDDAPAAARPPREARTARAPRRAARAGARERGSASIEMLGTLPVLLLVAVVLVQLATAGLTYVWTGHAASLAARAAAVDPWDGAGARALALEDIPSGVTDDMRVALSGQGNGTVDVSVTTNVPLLAPGLLPTPWTLTVERQVVTEP</sequence>
<dbReference type="GO" id="GO:0000160">
    <property type="term" value="P:phosphorelay signal transduction system"/>
    <property type="evidence" value="ECO:0007669"/>
    <property type="project" value="InterPro"/>
</dbReference>
<evidence type="ECO:0000259" key="6">
    <source>
        <dbReference type="PROSITE" id="PS50110"/>
    </source>
</evidence>
<accession>A0A9D5U7M6</accession>
<dbReference type="Proteomes" id="UP000822993">
    <property type="component" value="Unassembled WGS sequence"/>
</dbReference>
<evidence type="ECO:0000313" key="8">
    <source>
        <dbReference type="Proteomes" id="UP000822993"/>
    </source>
</evidence>
<keyword evidence="1" id="KW-0547">Nucleotide-binding</keyword>
<evidence type="ECO:0000256" key="2">
    <source>
        <dbReference type="ARBA" id="ARBA00022840"/>
    </source>
</evidence>
<feature type="domain" description="Response regulatory" evidence="6">
    <location>
        <begin position="4"/>
        <end position="120"/>
    </location>
</feature>
<keyword evidence="5" id="KW-0812">Transmembrane</keyword>
<dbReference type="InterPro" id="IPR011006">
    <property type="entry name" value="CheY-like_superfamily"/>
</dbReference>
<dbReference type="GO" id="GO:0005829">
    <property type="term" value="C:cytosol"/>
    <property type="evidence" value="ECO:0007669"/>
    <property type="project" value="TreeGrafter"/>
</dbReference>
<evidence type="ECO:0000256" key="3">
    <source>
        <dbReference type="PROSITE-ProRule" id="PRU00169"/>
    </source>
</evidence>
<dbReference type="PANTHER" id="PTHR43384:SF6">
    <property type="entry name" value="SEPTUM SITE-DETERMINING PROTEIN MIND HOMOLOG, CHLOROPLASTIC"/>
    <property type="match status" value="1"/>
</dbReference>
<name>A0A9D5U7M6_9CELL</name>
<evidence type="ECO:0000313" key="7">
    <source>
        <dbReference type="EMBL" id="MBE7699031.1"/>
    </source>
</evidence>
<keyword evidence="2" id="KW-0067">ATP-binding</keyword>
<dbReference type="EMBL" id="JACSPN010000002">
    <property type="protein sequence ID" value="MBE7699031.1"/>
    <property type="molecule type" value="Genomic_DNA"/>
</dbReference>
<keyword evidence="8" id="KW-1185">Reference proteome</keyword>
<evidence type="ECO:0000256" key="1">
    <source>
        <dbReference type="ARBA" id="ARBA00022741"/>
    </source>
</evidence>
<dbReference type="PROSITE" id="PS50110">
    <property type="entry name" value="RESPONSE_REGULATORY"/>
    <property type="match status" value="1"/>
</dbReference>
<dbReference type="InterPro" id="IPR027417">
    <property type="entry name" value="P-loop_NTPase"/>
</dbReference>
<dbReference type="Gene3D" id="3.40.50.300">
    <property type="entry name" value="P-loop containing nucleotide triphosphate hydrolases"/>
    <property type="match status" value="1"/>
</dbReference>
<comment type="caution">
    <text evidence="7">The sequence shown here is derived from an EMBL/GenBank/DDBJ whole genome shotgun (WGS) entry which is preliminary data.</text>
</comment>
<dbReference type="SUPFAM" id="SSF52540">
    <property type="entry name" value="P-loop containing nucleoside triphosphate hydrolases"/>
    <property type="match status" value="1"/>
</dbReference>
<evidence type="ECO:0000256" key="4">
    <source>
        <dbReference type="SAM" id="MobiDB-lite"/>
    </source>
</evidence>
<keyword evidence="5" id="KW-1133">Transmembrane helix</keyword>
<dbReference type="GO" id="GO:0005524">
    <property type="term" value="F:ATP binding"/>
    <property type="evidence" value="ECO:0007669"/>
    <property type="project" value="UniProtKB-KW"/>
</dbReference>
<protein>
    <submittedName>
        <fullName evidence="7">AAA family ATPase</fullName>
    </submittedName>
</protein>